<dbReference type="EMBL" id="NMUH01007595">
    <property type="protein sequence ID" value="MQM17513.1"/>
    <property type="molecule type" value="Genomic_DNA"/>
</dbReference>
<evidence type="ECO:0000256" key="4">
    <source>
        <dbReference type="ARBA" id="ARBA00023242"/>
    </source>
</evidence>
<dbReference type="Proteomes" id="UP000652761">
    <property type="component" value="Unassembled WGS sequence"/>
</dbReference>
<dbReference type="Gene3D" id="1.10.10.60">
    <property type="entry name" value="Homeodomain-like"/>
    <property type="match status" value="1"/>
</dbReference>
<feature type="domain" description="Myb-like" evidence="5">
    <location>
        <begin position="18"/>
        <end position="41"/>
    </location>
</feature>
<reference evidence="7" key="1">
    <citation type="submission" date="2017-07" db="EMBL/GenBank/DDBJ databases">
        <title>Taro Niue Genome Assembly and Annotation.</title>
        <authorList>
            <person name="Atibalentja N."/>
            <person name="Keating K."/>
            <person name="Fields C.J."/>
        </authorList>
    </citation>
    <scope>NUCLEOTIDE SEQUENCE</scope>
    <source>
        <strain evidence="7">Niue_2</strain>
        <tissue evidence="7">Leaf</tissue>
    </source>
</reference>
<evidence type="ECO:0000313" key="8">
    <source>
        <dbReference type="Proteomes" id="UP000652761"/>
    </source>
</evidence>
<dbReference type="GO" id="GO:0003677">
    <property type="term" value="F:DNA binding"/>
    <property type="evidence" value="ECO:0007669"/>
    <property type="project" value="UniProtKB-KW"/>
</dbReference>
<dbReference type="PANTHER" id="PTHR47994:SF5">
    <property type="entry name" value="F14D16.11-RELATED"/>
    <property type="match status" value="1"/>
</dbReference>
<dbReference type="PROSITE" id="PS50090">
    <property type="entry name" value="MYB_LIKE"/>
    <property type="match status" value="1"/>
</dbReference>
<dbReference type="InterPro" id="IPR009057">
    <property type="entry name" value="Homeodomain-like_sf"/>
</dbReference>
<dbReference type="Pfam" id="PF00249">
    <property type="entry name" value="Myb_DNA-binding"/>
    <property type="match status" value="1"/>
</dbReference>
<feature type="domain" description="HTH myb-type" evidence="6">
    <location>
        <begin position="18"/>
        <end position="45"/>
    </location>
</feature>
<dbReference type="InterPro" id="IPR001005">
    <property type="entry name" value="SANT/Myb"/>
</dbReference>
<evidence type="ECO:0000259" key="5">
    <source>
        <dbReference type="PROSITE" id="PS50090"/>
    </source>
</evidence>
<comment type="caution">
    <text evidence="7">The sequence shown here is derived from an EMBL/GenBank/DDBJ whole genome shotgun (WGS) entry which is preliminary data.</text>
</comment>
<dbReference type="OrthoDB" id="2143914at2759"/>
<organism evidence="7 8">
    <name type="scientific">Colocasia esculenta</name>
    <name type="common">Wild taro</name>
    <name type="synonym">Arum esculentum</name>
    <dbReference type="NCBI Taxonomy" id="4460"/>
    <lineage>
        <taxon>Eukaryota</taxon>
        <taxon>Viridiplantae</taxon>
        <taxon>Streptophyta</taxon>
        <taxon>Embryophyta</taxon>
        <taxon>Tracheophyta</taxon>
        <taxon>Spermatophyta</taxon>
        <taxon>Magnoliopsida</taxon>
        <taxon>Liliopsida</taxon>
        <taxon>Araceae</taxon>
        <taxon>Aroideae</taxon>
        <taxon>Colocasieae</taxon>
        <taxon>Colocasia</taxon>
    </lineage>
</organism>
<sequence>MGRAPCCDDEGLKRGPWWSAMATRLPGRTDNQIKNHWNTHLRKKLLRMGVDPVTHRPREDLGLLANFLAAANLENLGEALWRDALKVQVDAAQAARIHLLQRVVQAITSNTPPPSMDMTGLFGLSAAWLCNQQSGTGDLLQGVPPPLGLLNSSLPYITSGTSGPFPGLIRIPLVPSDVQLPEWSLALREEGGGAVSLPPPDVSSPSAGFPVASDNSLISENQVTSTCVTAASSPLASASPLKNHTIDSFQDIIAPSDAAAEVFEPWGVLARDCDYHWEDLLG</sequence>
<accession>A0A843XE04</accession>
<dbReference type="PROSITE" id="PS51294">
    <property type="entry name" value="HTH_MYB"/>
    <property type="match status" value="1"/>
</dbReference>
<evidence type="ECO:0000256" key="2">
    <source>
        <dbReference type="ARBA" id="ARBA00022737"/>
    </source>
</evidence>
<dbReference type="InterPro" id="IPR017930">
    <property type="entry name" value="Myb_dom"/>
</dbReference>
<name>A0A843XE04_COLES</name>
<dbReference type="CDD" id="cd00167">
    <property type="entry name" value="SANT"/>
    <property type="match status" value="1"/>
</dbReference>
<dbReference type="GO" id="GO:0005634">
    <property type="term" value="C:nucleus"/>
    <property type="evidence" value="ECO:0007669"/>
    <property type="project" value="UniProtKB-SubCell"/>
</dbReference>
<evidence type="ECO:0000313" key="7">
    <source>
        <dbReference type="EMBL" id="MQM17513.1"/>
    </source>
</evidence>
<evidence type="ECO:0000256" key="1">
    <source>
        <dbReference type="ARBA" id="ARBA00004123"/>
    </source>
</evidence>
<protein>
    <submittedName>
        <fullName evidence="7">Uncharacterized protein</fullName>
    </submittedName>
</protein>
<keyword evidence="4" id="KW-0539">Nucleus</keyword>
<evidence type="ECO:0000259" key="6">
    <source>
        <dbReference type="PROSITE" id="PS51294"/>
    </source>
</evidence>
<evidence type="ECO:0000256" key="3">
    <source>
        <dbReference type="ARBA" id="ARBA00023125"/>
    </source>
</evidence>
<dbReference type="PANTHER" id="PTHR47994">
    <property type="entry name" value="F14D16.11-RELATED"/>
    <property type="match status" value="1"/>
</dbReference>
<proteinExistence type="predicted"/>
<gene>
    <name evidence="7" type="ORF">Taro_050481</name>
</gene>
<keyword evidence="8" id="KW-1185">Reference proteome</keyword>
<keyword evidence="2" id="KW-0677">Repeat</keyword>
<dbReference type="AlphaFoldDB" id="A0A843XE04"/>
<comment type="subcellular location">
    <subcellularLocation>
        <location evidence="1">Nucleus</location>
    </subcellularLocation>
</comment>
<keyword evidence="3" id="KW-0238">DNA-binding</keyword>
<dbReference type="SUPFAM" id="SSF46689">
    <property type="entry name" value="Homeodomain-like"/>
    <property type="match status" value="1"/>
</dbReference>
<dbReference type="InterPro" id="IPR015495">
    <property type="entry name" value="Myb_TF_plants"/>
</dbReference>